<keyword evidence="8 10" id="KW-0460">Magnesium</keyword>
<dbReference type="SUPFAM" id="SSF56655">
    <property type="entry name" value="Carbohydrate phosphatase"/>
    <property type="match status" value="1"/>
</dbReference>
<evidence type="ECO:0000256" key="11">
    <source>
        <dbReference type="RuleBase" id="RU000508"/>
    </source>
</evidence>
<dbReference type="InterPro" id="IPR028343">
    <property type="entry name" value="FBPtase"/>
</dbReference>
<gene>
    <name evidence="10" type="primary">fbp</name>
    <name evidence="14" type="ORF">BJ122_106138</name>
</gene>
<evidence type="ECO:0000256" key="9">
    <source>
        <dbReference type="ARBA" id="ARBA00023277"/>
    </source>
</evidence>
<dbReference type="PRINTS" id="PR00115">
    <property type="entry name" value="F16BPHPHTASE"/>
</dbReference>
<feature type="binding site" evidence="10">
    <location>
        <position position="91"/>
    </location>
    <ligand>
        <name>Mg(2+)</name>
        <dbReference type="ChEBI" id="CHEBI:18420"/>
        <label>1</label>
    </ligand>
</feature>
<dbReference type="GO" id="GO:0030388">
    <property type="term" value="P:fructose 1,6-bisphosphate metabolic process"/>
    <property type="evidence" value="ECO:0007669"/>
    <property type="project" value="TreeGrafter"/>
</dbReference>
<dbReference type="FunFam" id="3.40.190.80:FF:000011">
    <property type="entry name" value="Fructose-1,6-bisphosphatase class 1"/>
    <property type="match status" value="1"/>
</dbReference>
<dbReference type="EMBL" id="QJTI01000006">
    <property type="protein sequence ID" value="PYF03643.1"/>
    <property type="molecule type" value="Genomic_DNA"/>
</dbReference>
<keyword evidence="7 10" id="KW-0378">Hydrolase</keyword>
<dbReference type="Pfam" id="PF18913">
    <property type="entry name" value="FBPase_C"/>
    <property type="match status" value="1"/>
</dbReference>
<feature type="binding site" evidence="10">
    <location>
        <position position="112"/>
    </location>
    <ligand>
        <name>Mg(2+)</name>
        <dbReference type="ChEBI" id="CHEBI:18420"/>
        <label>1</label>
    </ligand>
</feature>
<dbReference type="GO" id="GO:0042132">
    <property type="term" value="F:fructose 1,6-bisphosphate 1-phosphatase activity"/>
    <property type="evidence" value="ECO:0007669"/>
    <property type="project" value="UniProtKB-UniRule"/>
</dbReference>
<dbReference type="PANTHER" id="PTHR11556:SF35">
    <property type="entry name" value="SEDOHEPTULOSE-1,7-BISPHOSPHATASE, CHLOROPLASTIC"/>
    <property type="match status" value="1"/>
</dbReference>
<dbReference type="OrthoDB" id="9806756at2"/>
<comment type="catalytic activity">
    <reaction evidence="1 10">
        <text>beta-D-fructose 1,6-bisphosphate + H2O = beta-D-fructose 6-phosphate + phosphate</text>
        <dbReference type="Rhea" id="RHEA:11064"/>
        <dbReference type="ChEBI" id="CHEBI:15377"/>
        <dbReference type="ChEBI" id="CHEBI:32966"/>
        <dbReference type="ChEBI" id="CHEBI:43474"/>
        <dbReference type="ChEBI" id="CHEBI:57634"/>
        <dbReference type="EC" id="3.1.3.11"/>
    </reaction>
</comment>
<feature type="binding site" evidence="10">
    <location>
        <position position="272"/>
    </location>
    <ligand>
        <name>Mg(2+)</name>
        <dbReference type="ChEBI" id="CHEBI:18420"/>
        <label>2</label>
    </ligand>
</feature>
<dbReference type="PIRSF" id="PIRSF000904">
    <property type="entry name" value="FBPtase_SBPase"/>
    <property type="match status" value="1"/>
</dbReference>
<feature type="domain" description="Fructose-1-6-bisphosphatase class 1 C-terminal" evidence="13">
    <location>
        <begin position="190"/>
        <end position="323"/>
    </location>
</feature>
<name>A0A318TGI6_9BRAD</name>
<dbReference type="NCBIfam" id="NF006779">
    <property type="entry name" value="PRK09293.1-3"/>
    <property type="match status" value="1"/>
</dbReference>
<comment type="cofactor">
    <cofactor evidence="10">
        <name>Mg(2+)</name>
        <dbReference type="ChEBI" id="CHEBI:18420"/>
    </cofactor>
    <text evidence="10">Binds 2 magnesium ions per subunit.</text>
</comment>
<feature type="domain" description="Fructose-1-6-bisphosphatase class I N-terminal" evidence="12">
    <location>
        <begin position="20"/>
        <end position="178"/>
    </location>
</feature>
<proteinExistence type="inferred from homology"/>
<keyword evidence="4 10" id="KW-0963">Cytoplasm</keyword>
<dbReference type="GO" id="GO:0000287">
    <property type="term" value="F:magnesium ion binding"/>
    <property type="evidence" value="ECO:0007669"/>
    <property type="project" value="UniProtKB-UniRule"/>
</dbReference>
<evidence type="ECO:0000256" key="5">
    <source>
        <dbReference type="ARBA" id="ARBA00022567"/>
    </source>
</evidence>
<keyword evidence="9 10" id="KW-0119">Carbohydrate metabolism</keyword>
<sequence>MEQGLTLAQYTSEYAGTDPQRQAVAAAIDAIAEASVELSDLIGHGALAGITGQAQGSNNADGDVQKDLDVRCDEIVTAALQKLPFAALASEESETLVLGDPNAPISVAFDPLDGSSNIDTNMTVGTIFSIIPNQPGVAPFTAPGTVQLAAGFVVYGPQTSLVVTVGDGVDIFTLDREARVYRCIRHKVQIPKDTPEFAINASNHRHWEQPVRDFVEECIAGADGPRSKDFNMRWIGSLVAEAYRILTRGGVFLYPGDSRPGYADGRLRLLYEVHPMAFIIEQAGGGASTGRERVLELSAKNIHQRAPLIMGSTDKVDRIELLHNDPDAASRTAPLFARRGLFRV</sequence>
<evidence type="ECO:0000256" key="6">
    <source>
        <dbReference type="ARBA" id="ARBA00022723"/>
    </source>
</evidence>
<dbReference type="CDD" id="cd00354">
    <property type="entry name" value="FBPase"/>
    <property type="match status" value="1"/>
</dbReference>
<accession>A0A318TGI6</accession>
<dbReference type="InterPro" id="IPR020548">
    <property type="entry name" value="Fructose_bisphosphatase_AS"/>
</dbReference>
<dbReference type="GO" id="GO:0006002">
    <property type="term" value="P:fructose 6-phosphate metabolic process"/>
    <property type="evidence" value="ECO:0007669"/>
    <property type="project" value="TreeGrafter"/>
</dbReference>
<dbReference type="Proteomes" id="UP000248148">
    <property type="component" value="Unassembled WGS sequence"/>
</dbReference>
<keyword evidence="6 10" id="KW-0479">Metal-binding</keyword>
<dbReference type="AlphaFoldDB" id="A0A318TGI6"/>
<evidence type="ECO:0000256" key="2">
    <source>
        <dbReference type="ARBA" id="ARBA00005215"/>
    </source>
</evidence>
<dbReference type="NCBIfam" id="NF006780">
    <property type="entry name" value="PRK09293.1-4"/>
    <property type="match status" value="1"/>
</dbReference>
<comment type="pathway">
    <text evidence="2">Carbohydrate biosynthesis; Calvin cycle.</text>
</comment>
<feature type="binding site" evidence="10">
    <location>
        <position position="110"/>
    </location>
    <ligand>
        <name>Mg(2+)</name>
        <dbReference type="ChEBI" id="CHEBI:18420"/>
        <label>2</label>
    </ligand>
</feature>
<keyword evidence="5" id="KW-0113">Calvin cycle</keyword>
<evidence type="ECO:0000256" key="1">
    <source>
        <dbReference type="ARBA" id="ARBA00001273"/>
    </source>
</evidence>
<evidence type="ECO:0000256" key="8">
    <source>
        <dbReference type="ARBA" id="ARBA00022842"/>
    </source>
</evidence>
<comment type="caution">
    <text evidence="10">Lacks conserved residue(s) required for the propagation of feature annotation.</text>
</comment>
<dbReference type="PROSITE" id="PS00124">
    <property type="entry name" value="FBPASE"/>
    <property type="match status" value="1"/>
</dbReference>
<dbReference type="GO" id="GO:0005986">
    <property type="term" value="P:sucrose biosynthetic process"/>
    <property type="evidence" value="ECO:0007669"/>
    <property type="project" value="TreeGrafter"/>
</dbReference>
<dbReference type="HAMAP" id="MF_01855">
    <property type="entry name" value="FBPase_class1"/>
    <property type="match status" value="1"/>
</dbReference>
<feature type="binding site" evidence="10">
    <location>
        <position position="200"/>
    </location>
    <ligand>
        <name>substrate</name>
    </ligand>
</feature>
<organism evidence="14 15">
    <name type="scientific">Rhodopseudomonas faecalis</name>
    <dbReference type="NCBI Taxonomy" id="99655"/>
    <lineage>
        <taxon>Bacteria</taxon>
        <taxon>Pseudomonadati</taxon>
        <taxon>Pseudomonadota</taxon>
        <taxon>Alphaproteobacteria</taxon>
        <taxon>Hyphomicrobiales</taxon>
        <taxon>Nitrobacteraceae</taxon>
        <taxon>Rhodopseudomonas</taxon>
    </lineage>
</organism>
<dbReference type="RefSeq" id="WP_110780432.1">
    <property type="nucleotide sequence ID" value="NZ_QJTI01000006.1"/>
</dbReference>
<dbReference type="Gene3D" id="3.30.540.10">
    <property type="entry name" value="Fructose-1,6-Bisphosphatase, subunit A, domain 1"/>
    <property type="match status" value="1"/>
</dbReference>
<evidence type="ECO:0000259" key="13">
    <source>
        <dbReference type="Pfam" id="PF18913"/>
    </source>
</evidence>
<dbReference type="InterPro" id="IPR000146">
    <property type="entry name" value="FBPase_class-1"/>
</dbReference>
<comment type="similarity">
    <text evidence="3 10 11">Belongs to the FBPase class 1 family.</text>
</comment>
<protein>
    <recommendedName>
        <fullName evidence="10">Fructose-1,6-bisphosphatase class 1</fullName>
        <shortName evidence="10">FBPase class 1</shortName>
        <ecNumber evidence="10">3.1.3.11</ecNumber>
    </recommendedName>
    <alternativeName>
        <fullName evidence="10">D-fructose-1,6-bisphosphate 1-phosphohydrolase class 1</fullName>
    </alternativeName>
</protein>
<feature type="binding site" evidence="10">
    <location>
        <begin position="113"/>
        <end position="116"/>
    </location>
    <ligand>
        <name>substrate</name>
    </ligand>
</feature>
<dbReference type="Pfam" id="PF00316">
    <property type="entry name" value="FBPase"/>
    <property type="match status" value="1"/>
</dbReference>
<reference evidence="14 15" key="1">
    <citation type="submission" date="2018-06" db="EMBL/GenBank/DDBJ databases">
        <title>Genomic Encyclopedia of Archaeal and Bacterial Type Strains, Phase II (KMG-II): from individual species to whole genera.</title>
        <authorList>
            <person name="Goeker M."/>
        </authorList>
    </citation>
    <scope>NUCLEOTIDE SEQUENCE [LARGE SCALE GENOMIC DNA]</scope>
    <source>
        <strain evidence="14 15">JCM 11668</strain>
    </source>
</reference>
<evidence type="ECO:0000259" key="12">
    <source>
        <dbReference type="Pfam" id="PF00316"/>
    </source>
</evidence>
<dbReference type="InterPro" id="IPR033391">
    <property type="entry name" value="FBPase_N"/>
</dbReference>
<dbReference type="PIRSF" id="PIRSF500210">
    <property type="entry name" value="FBPtase"/>
    <property type="match status" value="1"/>
</dbReference>
<evidence type="ECO:0000313" key="15">
    <source>
        <dbReference type="Proteomes" id="UP000248148"/>
    </source>
</evidence>
<evidence type="ECO:0000256" key="4">
    <source>
        <dbReference type="ARBA" id="ARBA00022490"/>
    </source>
</evidence>
<dbReference type="Gene3D" id="3.40.190.80">
    <property type="match status" value="1"/>
</dbReference>
<comment type="caution">
    <text evidence="14">The sequence shown here is derived from an EMBL/GenBank/DDBJ whole genome shotgun (WGS) entry which is preliminary data.</text>
</comment>
<feature type="binding site" evidence="10">
    <location>
        <position position="113"/>
    </location>
    <ligand>
        <name>Mg(2+)</name>
        <dbReference type="ChEBI" id="CHEBI:18420"/>
        <label>2</label>
    </ligand>
</feature>
<dbReference type="GO" id="GO:0006000">
    <property type="term" value="P:fructose metabolic process"/>
    <property type="evidence" value="ECO:0007669"/>
    <property type="project" value="TreeGrafter"/>
</dbReference>
<dbReference type="PANTHER" id="PTHR11556">
    <property type="entry name" value="FRUCTOSE-1,6-BISPHOSPHATASE-RELATED"/>
    <property type="match status" value="1"/>
</dbReference>
<keyword evidence="15" id="KW-1185">Reference proteome</keyword>
<feature type="binding site" evidence="10">
    <location>
        <position position="110"/>
    </location>
    <ligand>
        <name>Mg(2+)</name>
        <dbReference type="ChEBI" id="CHEBI:18420"/>
        <label>1</label>
    </ligand>
</feature>
<comment type="subunit">
    <text evidence="10">Homotetramer.</text>
</comment>
<dbReference type="GO" id="GO:0019253">
    <property type="term" value="P:reductive pentose-phosphate cycle"/>
    <property type="evidence" value="ECO:0007669"/>
    <property type="project" value="UniProtKB-KW"/>
</dbReference>
<evidence type="ECO:0000313" key="14">
    <source>
        <dbReference type="EMBL" id="PYF03643.1"/>
    </source>
</evidence>
<comment type="subcellular location">
    <subcellularLocation>
        <location evidence="10">Cytoplasm</location>
    </subcellularLocation>
</comment>
<dbReference type="GO" id="GO:0005829">
    <property type="term" value="C:cytosol"/>
    <property type="evidence" value="ECO:0007669"/>
    <property type="project" value="TreeGrafter"/>
</dbReference>
<evidence type="ECO:0000256" key="10">
    <source>
        <dbReference type="HAMAP-Rule" id="MF_01855"/>
    </source>
</evidence>
<dbReference type="InterPro" id="IPR044015">
    <property type="entry name" value="FBPase_C_dom"/>
</dbReference>
<dbReference type="GO" id="GO:0006094">
    <property type="term" value="P:gluconeogenesis"/>
    <property type="evidence" value="ECO:0007669"/>
    <property type="project" value="UniProtKB-UniRule"/>
</dbReference>
<evidence type="ECO:0000256" key="7">
    <source>
        <dbReference type="ARBA" id="ARBA00022801"/>
    </source>
</evidence>
<dbReference type="EC" id="3.1.3.11" evidence="10"/>
<evidence type="ECO:0000256" key="3">
    <source>
        <dbReference type="ARBA" id="ARBA00010941"/>
    </source>
</evidence>